<evidence type="ECO:0000259" key="1">
    <source>
        <dbReference type="PROSITE" id="PS50188"/>
    </source>
</evidence>
<dbReference type="InterPro" id="IPR013320">
    <property type="entry name" value="ConA-like_dom_sf"/>
</dbReference>
<protein>
    <recommendedName>
        <fullName evidence="1">B30.2/SPRY domain-containing protein</fullName>
    </recommendedName>
</protein>
<dbReference type="Proteomes" id="UP000285301">
    <property type="component" value="Unassembled WGS sequence"/>
</dbReference>
<organism evidence="2 3">
    <name type="scientific">Dinothrombium tinctorium</name>
    <dbReference type="NCBI Taxonomy" id="1965070"/>
    <lineage>
        <taxon>Eukaryota</taxon>
        <taxon>Metazoa</taxon>
        <taxon>Ecdysozoa</taxon>
        <taxon>Arthropoda</taxon>
        <taxon>Chelicerata</taxon>
        <taxon>Arachnida</taxon>
        <taxon>Acari</taxon>
        <taxon>Acariformes</taxon>
        <taxon>Trombidiformes</taxon>
        <taxon>Prostigmata</taxon>
        <taxon>Anystina</taxon>
        <taxon>Parasitengona</taxon>
        <taxon>Trombidioidea</taxon>
        <taxon>Trombidiidae</taxon>
        <taxon>Dinothrombium</taxon>
    </lineage>
</organism>
<sequence length="254" mass="29187">MQFHLSNSGTYVGFVPSNSFRGPFYGGLGVLYVNPFDRITFGQSIRGNDKVGLLLDLKQNSLKMYVFHNDYPLGLAFNYTGDYPKPLFPALSFFSKGNVTIKLHDSIPTKLESESPTFGEYDGSYLIEECVKFNWNSSENFKRTTENYTCQLFFNGFRPYPTAEELREFHNRNNSYALRCNLLSSIGNAFCKRDDGKLKVCPVYVSGLYAHEPFSAKEETSRYHIERCFDSVLPRGREIEFTQNSLVLKKNNHR</sequence>
<name>A0A443QN41_9ACAR</name>
<feature type="domain" description="B30.2/SPRY" evidence="1">
    <location>
        <begin position="1"/>
        <end position="110"/>
    </location>
</feature>
<gene>
    <name evidence="2" type="ORF">B4U79_16410</name>
</gene>
<dbReference type="Gene3D" id="2.60.120.920">
    <property type="match status" value="1"/>
</dbReference>
<dbReference type="SUPFAM" id="SSF49899">
    <property type="entry name" value="Concanavalin A-like lectins/glucanases"/>
    <property type="match status" value="1"/>
</dbReference>
<dbReference type="OrthoDB" id="258495at2759"/>
<keyword evidence="3" id="KW-1185">Reference proteome</keyword>
<dbReference type="AlphaFoldDB" id="A0A443QN41"/>
<reference evidence="2 3" key="1">
    <citation type="journal article" date="2018" name="Gigascience">
        <title>Genomes of trombidid mites reveal novel predicted allergens and laterally-transferred genes associated with secondary metabolism.</title>
        <authorList>
            <person name="Dong X."/>
            <person name="Chaisiri K."/>
            <person name="Xia D."/>
            <person name="Armstrong S.D."/>
            <person name="Fang Y."/>
            <person name="Donnelly M.J."/>
            <person name="Kadowaki T."/>
            <person name="McGarry J.W."/>
            <person name="Darby A.C."/>
            <person name="Makepeace B.L."/>
        </authorList>
    </citation>
    <scope>NUCLEOTIDE SEQUENCE [LARGE SCALE GENOMIC DNA]</scope>
    <source>
        <strain evidence="2">UoL-WK</strain>
    </source>
</reference>
<accession>A0A443QN41</accession>
<dbReference type="InterPro" id="IPR043136">
    <property type="entry name" value="B30.2/SPRY_sf"/>
</dbReference>
<evidence type="ECO:0000313" key="3">
    <source>
        <dbReference type="Proteomes" id="UP000285301"/>
    </source>
</evidence>
<proteinExistence type="predicted"/>
<evidence type="ECO:0000313" key="2">
    <source>
        <dbReference type="EMBL" id="RWS04466.1"/>
    </source>
</evidence>
<dbReference type="PROSITE" id="PS50188">
    <property type="entry name" value="B302_SPRY"/>
    <property type="match status" value="1"/>
</dbReference>
<dbReference type="InterPro" id="IPR001870">
    <property type="entry name" value="B30.2/SPRY"/>
</dbReference>
<dbReference type="EMBL" id="NCKU01005522">
    <property type="protein sequence ID" value="RWS04466.1"/>
    <property type="molecule type" value="Genomic_DNA"/>
</dbReference>
<comment type="caution">
    <text evidence="2">The sequence shown here is derived from an EMBL/GenBank/DDBJ whole genome shotgun (WGS) entry which is preliminary data.</text>
</comment>